<dbReference type="SUPFAM" id="SSF51713">
    <property type="entry name" value="tRNA-guanine transglycosylase"/>
    <property type="match status" value="1"/>
</dbReference>
<proteinExistence type="predicted"/>
<organism evidence="4 5">
    <name type="scientific">Plasmodium fragile</name>
    <dbReference type="NCBI Taxonomy" id="5857"/>
    <lineage>
        <taxon>Eukaryota</taxon>
        <taxon>Sar</taxon>
        <taxon>Alveolata</taxon>
        <taxon>Apicomplexa</taxon>
        <taxon>Aconoidasida</taxon>
        <taxon>Haemosporida</taxon>
        <taxon>Plasmodiidae</taxon>
        <taxon>Plasmodium</taxon>
        <taxon>Plasmodium (Plasmodium)</taxon>
    </lineage>
</organism>
<evidence type="ECO:0000256" key="2">
    <source>
        <dbReference type="SAM" id="MobiDB-lite"/>
    </source>
</evidence>
<dbReference type="EMBL" id="KQ001675">
    <property type="protein sequence ID" value="KJP87402.1"/>
    <property type="molecule type" value="Genomic_DNA"/>
</dbReference>
<protein>
    <recommendedName>
        <fullName evidence="3">tRNA-guanine(15) transglycosylase-like domain-containing protein</fullName>
    </recommendedName>
</protein>
<dbReference type="VEuPathDB" id="PlasmoDB:AK88_02959"/>
<accession>A0A0D9QKR8</accession>
<evidence type="ECO:0000313" key="5">
    <source>
        <dbReference type="Proteomes" id="UP000054561"/>
    </source>
</evidence>
<dbReference type="NCBIfam" id="TIGR00449">
    <property type="entry name" value="tgt_general"/>
    <property type="match status" value="2"/>
</dbReference>
<dbReference type="Gene3D" id="3.20.20.105">
    <property type="entry name" value="Queuine tRNA-ribosyltransferase-like"/>
    <property type="match status" value="1"/>
</dbReference>
<feature type="domain" description="tRNA-guanine(15) transglycosylase-like" evidence="3">
    <location>
        <begin position="232"/>
        <end position="320"/>
    </location>
</feature>
<dbReference type="AlphaFoldDB" id="A0A0D9QKR8"/>
<name>A0A0D9QKR8_PLAFR</name>
<sequence>MSSVKKQKGKNEADLVDKLNYKNLCDVMLHELTCLKANRPVYLKRGGTFFLSSREEALSVLKAKSQNEEKTRPIYMNILKYHILLAYAFLNVPFSLTIKNKSVKNDTRECVRIKNYTNGRGRHGKGKKLGMGGLHRVCGKDTLLRGHNLRGREKRINKLTFLHAGKGHCYAKMMGRRNPCEEKPTQKQYCQCGIIGPLKRSPSSGVHQVNSTFEYPGFSFTVLKESQEEGCHSRIGIIKTPRGEIETPNFLFCATKGCMKSTPINFVKDCKTQIILSNTFHLLIHPKPHVIFQLGGLHRFMNWQGPILTDSGGYQLFSMTFGSVSNEIKRTSRASAVTAVRAVTVVGDSDGDSGSGTDRQGSRQPSPRPPRGDIIVKINEQGALYKSYHDGSVDMLTPESSIQAQYLLGSDFSVVLDECTPYHVEREYTERSMHRSHRWYIRCLLEFQKAMTMPNYHTYLNHLHNKKYKVKDKWKEREANKQALYGIIQGGIYTDLRMKSCQVVCNLPFFGLCIGGCLGKDKQMMYSVIKKTMRFVRQEEEGSVSVRQANRTSSTPVGSSKPVHLLGIGQIKDIFFGVRQGIDTFDCVIPTRLARHGYYLCSVKTIKQMEEQLGKCINKEYIKIKLKNHELDNNPLEHDCPCYTCANYTRAYLHHLYKINDNLLGTLLTIHNVCYMNRLMEDIREGIRCDRLDEVEKRWVR</sequence>
<feature type="domain" description="tRNA-guanine(15) transglycosylase-like" evidence="3">
    <location>
        <begin position="377"/>
        <end position="700"/>
    </location>
</feature>
<keyword evidence="5" id="KW-1185">Reference proteome</keyword>
<dbReference type="OrthoDB" id="10249838at2759"/>
<feature type="compositionally biased region" description="Low complexity" evidence="2">
    <location>
        <begin position="355"/>
        <end position="365"/>
    </location>
</feature>
<dbReference type="InterPro" id="IPR036511">
    <property type="entry name" value="TGT-like_sf"/>
</dbReference>
<evidence type="ECO:0000259" key="3">
    <source>
        <dbReference type="Pfam" id="PF01702"/>
    </source>
</evidence>
<dbReference type="InterPro" id="IPR002616">
    <property type="entry name" value="tRNA_ribo_trans-like"/>
</dbReference>
<dbReference type="RefSeq" id="XP_012336005.1">
    <property type="nucleotide sequence ID" value="XM_012480582.1"/>
</dbReference>
<dbReference type="OMA" id="SHRWYIR"/>
<evidence type="ECO:0000256" key="1">
    <source>
        <dbReference type="ARBA" id="ARBA00022694"/>
    </source>
</evidence>
<dbReference type="GeneID" id="24268273"/>
<dbReference type="GO" id="GO:0005737">
    <property type="term" value="C:cytoplasm"/>
    <property type="evidence" value="ECO:0007669"/>
    <property type="project" value="TreeGrafter"/>
</dbReference>
<feature type="region of interest" description="Disordered" evidence="2">
    <location>
        <begin position="347"/>
        <end position="373"/>
    </location>
</feature>
<keyword evidence="1" id="KW-0819">tRNA processing</keyword>
<reference evidence="4 5" key="1">
    <citation type="submission" date="2014-03" db="EMBL/GenBank/DDBJ databases">
        <title>The Genome Sequence of Plasmodium fragile nilgiri.</title>
        <authorList>
            <consortium name="The Broad Institute Genomics Platform"/>
            <consortium name="The Broad Institute Genome Sequencing Center for Infectious Disease"/>
            <person name="Neafsey D."/>
            <person name="Duraisingh M."/>
            <person name="Young S.K."/>
            <person name="Zeng Q."/>
            <person name="Gargeya S."/>
            <person name="Abouelleil A."/>
            <person name="Alvarado L."/>
            <person name="Chapman S.B."/>
            <person name="Gainer-Dewar J."/>
            <person name="Goldberg J."/>
            <person name="Griggs A."/>
            <person name="Gujja S."/>
            <person name="Hansen M."/>
            <person name="Howarth C."/>
            <person name="Imamovic A."/>
            <person name="Larimer J."/>
            <person name="Pearson M."/>
            <person name="Poon T.W."/>
            <person name="Priest M."/>
            <person name="Roberts A."/>
            <person name="Saif S."/>
            <person name="Shea T."/>
            <person name="Sykes S."/>
            <person name="Wortman J."/>
            <person name="Nusbaum C."/>
            <person name="Birren B."/>
        </authorList>
    </citation>
    <scope>NUCLEOTIDE SEQUENCE [LARGE SCALE GENOMIC DNA]</scope>
    <source>
        <strain evidence="5">nilgiri</strain>
    </source>
</reference>
<dbReference type="Proteomes" id="UP000054561">
    <property type="component" value="Unassembled WGS sequence"/>
</dbReference>
<evidence type="ECO:0000313" key="4">
    <source>
        <dbReference type="EMBL" id="KJP87402.1"/>
    </source>
</evidence>
<dbReference type="InterPro" id="IPR050076">
    <property type="entry name" value="ArchSynthase1/Queuine_TRR"/>
</dbReference>
<dbReference type="PANTHER" id="PTHR46499:SF1">
    <property type="entry name" value="QUEUINE TRNA-RIBOSYLTRANSFERASE"/>
    <property type="match status" value="1"/>
</dbReference>
<gene>
    <name evidence="4" type="ORF">AK88_02959</name>
</gene>
<dbReference type="GO" id="GO:0002099">
    <property type="term" value="P:tRNA wobble guanine modification"/>
    <property type="evidence" value="ECO:0007669"/>
    <property type="project" value="TreeGrafter"/>
</dbReference>
<dbReference type="PANTHER" id="PTHR46499">
    <property type="entry name" value="QUEUINE TRNA-RIBOSYLTRANSFERASE"/>
    <property type="match status" value="1"/>
</dbReference>
<dbReference type="Pfam" id="PF01702">
    <property type="entry name" value="TGT"/>
    <property type="match status" value="2"/>
</dbReference>